<accession>A0A2N6CWR1</accession>
<dbReference type="InterPro" id="IPR036822">
    <property type="entry name" value="CutC-like_dom_sf"/>
</dbReference>
<dbReference type="AlphaFoldDB" id="A0A2N6CWR1"/>
<evidence type="ECO:0000256" key="4">
    <source>
        <dbReference type="ARBA" id="ARBA00023270"/>
    </source>
</evidence>
<dbReference type="STRING" id="1111735.GCA_000428045_03795"/>
<dbReference type="CDD" id="cd00945">
    <property type="entry name" value="Aldolase_Class_I"/>
    <property type="match status" value="1"/>
</dbReference>
<feature type="active site" description="Schiff-base intermediate with substrate" evidence="7">
    <location>
        <position position="30"/>
    </location>
</feature>
<organism evidence="8 9">
    <name type="scientific">Sedimenticola selenatireducens</name>
    <dbReference type="NCBI Taxonomy" id="191960"/>
    <lineage>
        <taxon>Bacteria</taxon>
        <taxon>Pseudomonadati</taxon>
        <taxon>Pseudomonadota</taxon>
        <taxon>Gammaproteobacteria</taxon>
        <taxon>Chromatiales</taxon>
        <taxon>Sedimenticolaceae</taxon>
        <taxon>Sedimenticola</taxon>
    </lineage>
</organism>
<proteinExistence type="predicted"/>
<comment type="caution">
    <text evidence="8">The sequence shown here is derived from an EMBL/GenBank/DDBJ whole genome shotgun (WGS) entry which is preliminary data.</text>
</comment>
<reference evidence="8 9" key="1">
    <citation type="submission" date="2017-11" db="EMBL/GenBank/DDBJ databases">
        <title>Genome-resolved metagenomics identifies genetic mobility, metabolic interactions, and unexpected diversity in perchlorate-reducing communities.</title>
        <authorList>
            <person name="Barnum T.P."/>
            <person name="Figueroa I.A."/>
            <person name="Carlstrom C.I."/>
            <person name="Lucas L.N."/>
            <person name="Engelbrektson A.L."/>
            <person name="Coates J.D."/>
        </authorList>
    </citation>
    <scope>NUCLEOTIDE SEQUENCE [LARGE SCALE GENOMIC DNA]</scope>
    <source>
        <strain evidence="8">BM301</strain>
    </source>
</reference>
<evidence type="ECO:0000256" key="5">
    <source>
        <dbReference type="ARBA" id="ARBA00032523"/>
    </source>
</evidence>
<comment type="catalytic activity">
    <reaction evidence="6">
        <text>2 D-glyceraldehyde 3-phosphate = 4-(hydroxymethyl)-2-furancarboxaldehyde phosphate + phosphate + 2 H2O</text>
        <dbReference type="Rhea" id="RHEA:43536"/>
        <dbReference type="ChEBI" id="CHEBI:15377"/>
        <dbReference type="ChEBI" id="CHEBI:43474"/>
        <dbReference type="ChEBI" id="CHEBI:59776"/>
        <dbReference type="ChEBI" id="CHEBI:83407"/>
        <dbReference type="EC" id="4.2.3.153"/>
    </reaction>
</comment>
<dbReference type="Proteomes" id="UP000235015">
    <property type="component" value="Unassembled WGS sequence"/>
</dbReference>
<dbReference type="SUPFAM" id="SSF110395">
    <property type="entry name" value="CutC-like"/>
    <property type="match status" value="1"/>
</dbReference>
<dbReference type="InterPro" id="IPR007565">
    <property type="entry name" value="4HFCP_synth"/>
</dbReference>
<evidence type="ECO:0000256" key="3">
    <source>
        <dbReference type="ARBA" id="ARBA00023239"/>
    </source>
</evidence>
<dbReference type="GO" id="GO:0016829">
    <property type="term" value="F:lyase activity"/>
    <property type="evidence" value="ECO:0007669"/>
    <property type="project" value="UniProtKB-KW"/>
</dbReference>
<gene>
    <name evidence="8" type="ORF">C0630_09310</name>
</gene>
<dbReference type="EC" id="4.2.3.153" evidence="2"/>
<evidence type="ECO:0000256" key="7">
    <source>
        <dbReference type="PIRSR" id="PIRSR015957-1"/>
    </source>
</evidence>
<protein>
    <recommendedName>
        <fullName evidence="2">(5-formylfuran-3-yl)methyl phosphate synthase</fullName>
        <ecNumber evidence="2">4.2.3.153</ecNumber>
    </recommendedName>
    <alternativeName>
        <fullName evidence="5">4-(hydroxymethyl)-2-furancarboxaldehyde-phosphate synthase</fullName>
    </alternativeName>
</protein>
<keyword evidence="3" id="KW-0456">Lyase</keyword>
<name>A0A2N6CWR1_9GAMM</name>
<keyword evidence="4" id="KW-0704">Schiff base</keyword>
<evidence type="ECO:0000256" key="1">
    <source>
        <dbReference type="ARBA" id="ARBA00003810"/>
    </source>
</evidence>
<dbReference type="PIRSF" id="PIRSF015957">
    <property type="entry name" value="UCP015957"/>
    <property type="match status" value="1"/>
</dbReference>
<evidence type="ECO:0000313" key="8">
    <source>
        <dbReference type="EMBL" id="PLX61727.1"/>
    </source>
</evidence>
<evidence type="ECO:0000256" key="2">
    <source>
        <dbReference type="ARBA" id="ARBA00012553"/>
    </source>
</evidence>
<feature type="active site" description="Proton acceptor" evidence="7">
    <location>
        <position position="88"/>
    </location>
</feature>
<evidence type="ECO:0000313" key="9">
    <source>
        <dbReference type="Proteomes" id="UP000235015"/>
    </source>
</evidence>
<sequence length="240" mass="25985">MCMTGLLASICSVEEAAIALHAGADIIDCKDPSRGALGALDLDRIAAIVDYVNGERPVSATLGDLPPDPKRIQAAVRNTADCGVDYIKLGLFDEPTAASCIRALEEECRHNQLIAVCFADRFDPTPLLPLLSTQGFHGVMIDTAEKQNGRLTDLWTLDRLGRFVDQAQRLGLVCGLAGRLTLDDIPSLLPLNADYLGFRSALCVAGRTSRVDHEAMLRARDALPLRHDTTTTLTPHRATR</sequence>
<dbReference type="EMBL" id="PKUN01000010">
    <property type="protein sequence ID" value="PLX61727.1"/>
    <property type="molecule type" value="Genomic_DNA"/>
</dbReference>
<evidence type="ECO:0000256" key="6">
    <source>
        <dbReference type="ARBA" id="ARBA00047628"/>
    </source>
</evidence>
<dbReference type="Pfam" id="PF04476">
    <property type="entry name" value="4HFCP_synth"/>
    <property type="match status" value="1"/>
</dbReference>
<comment type="function">
    <text evidence="1">Catalyzes the formation of 4-(hydroxymethyl)-2-furancarboxaldehyde phosphate (4-HFC-P) from two molecules of glyceraldehyde-3-P (GA-3-P).</text>
</comment>